<dbReference type="Gene3D" id="1.10.287.1150">
    <property type="entry name" value="TPP helical domain"/>
    <property type="match status" value="1"/>
</dbReference>
<keyword evidence="3" id="KW-0560">Oxidoreductase</keyword>
<dbReference type="Pfam" id="PF16870">
    <property type="entry name" value="OxoGdeHyase_C"/>
    <property type="match status" value="1"/>
</dbReference>
<dbReference type="InterPro" id="IPR005475">
    <property type="entry name" value="Transketolase-like_Pyr-bd"/>
</dbReference>
<dbReference type="SUPFAM" id="SSF52518">
    <property type="entry name" value="Thiamin diphosphate-binding fold (THDP-binding)"/>
    <property type="match status" value="2"/>
</dbReference>
<evidence type="ECO:0000313" key="7">
    <source>
        <dbReference type="Proteomes" id="UP000807306"/>
    </source>
</evidence>
<dbReference type="NCBIfam" id="NF006914">
    <property type="entry name" value="PRK09404.1"/>
    <property type="match status" value="1"/>
</dbReference>
<dbReference type="EMBL" id="MU157889">
    <property type="protein sequence ID" value="KAF9525040.1"/>
    <property type="molecule type" value="Genomic_DNA"/>
</dbReference>
<keyword evidence="7" id="KW-1185">Reference proteome</keyword>
<evidence type="ECO:0000256" key="3">
    <source>
        <dbReference type="ARBA" id="ARBA00023002"/>
    </source>
</evidence>
<comment type="cofactor">
    <cofactor evidence="1">
        <name>thiamine diphosphate</name>
        <dbReference type="ChEBI" id="CHEBI:58937"/>
    </cofactor>
</comment>
<dbReference type="CDD" id="cd02016">
    <property type="entry name" value="TPP_E1_OGDC_like"/>
    <property type="match status" value="1"/>
</dbReference>
<dbReference type="Gene3D" id="3.40.50.11610">
    <property type="entry name" value="Multifunctional 2-oxoglutarate metabolism enzyme, C-terminal domain"/>
    <property type="match status" value="1"/>
</dbReference>
<dbReference type="InterPro" id="IPR001017">
    <property type="entry name" value="DH_E1"/>
</dbReference>
<reference evidence="6" key="1">
    <citation type="submission" date="2020-11" db="EMBL/GenBank/DDBJ databases">
        <authorList>
            <consortium name="DOE Joint Genome Institute"/>
            <person name="Ahrendt S."/>
            <person name="Riley R."/>
            <person name="Andreopoulos W."/>
            <person name="Labutti K."/>
            <person name="Pangilinan J."/>
            <person name="Ruiz-Duenas F.J."/>
            <person name="Barrasa J.M."/>
            <person name="Sanchez-Garcia M."/>
            <person name="Camarero S."/>
            <person name="Miyauchi S."/>
            <person name="Serrano A."/>
            <person name="Linde D."/>
            <person name="Babiker R."/>
            <person name="Drula E."/>
            <person name="Ayuso-Fernandez I."/>
            <person name="Pacheco R."/>
            <person name="Padilla G."/>
            <person name="Ferreira P."/>
            <person name="Barriuso J."/>
            <person name="Kellner H."/>
            <person name="Castanera R."/>
            <person name="Alfaro M."/>
            <person name="Ramirez L."/>
            <person name="Pisabarro A.G."/>
            <person name="Kuo A."/>
            <person name="Tritt A."/>
            <person name="Lipzen A."/>
            <person name="He G."/>
            <person name="Yan M."/>
            <person name="Ng V."/>
            <person name="Cullen D."/>
            <person name="Martin F."/>
            <person name="Rosso M.-N."/>
            <person name="Henrissat B."/>
            <person name="Hibbett D."/>
            <person name="Martinez A.T."/>
            <person name="Grigoriev I.V."/>
        </authorList>
    </citation>
    <scope>NUCLEOTIDE SEQUENCE</scope>
    <source>
        <strain evidence="6">CBS 506.95</strain>
    </source>
</reference>
<comment type="similarity">
    <text evidence="2">Belongs to the alpha-ketoglutarate dehydrogenase family.</text>
</comment>
<dbReference type="GO" id="GO:0016624">
    <property type="term" value="F:oxidoreductase activity, acting on the aldehyde or oxo group of donors, disulfide as acceptor"/>
    <property type="evidence" value="ECO:0007669"/>
    <property type="project" value="InterPro"/>
</dbReference>
<dbReference type="Gene3D" id="3.40.50.970">
    <property type="match status" value="1"/>
</dbReference>
<dbReference type="Pfam" id="PF00676">
    <property type="entry name" value="E1_dh"/>
    <property type="match status" value="1"/>
</dbReference>
<dbReference type="SMART" id="SM00861">
    <property type="entry name" value="Transket_pyr"/>
    <property type="match status" value="1"/>
</dbReference>
<evidence type="ECO:0000256" key="1">
    <source>
        <dbReference type="ARBA" id="ARBA00001964"/>
    </source>
</evidence>
<evidence type="ECO:0000256" key="2">
    <source>
        <dbReference type="ARBA" id="ARBA00006936"/>
    </source>
</evidence>
<dbReference type="NCBIfam" id="TIGR00239">
    <property type="entry name" value="2oxo_dh_E1"/>
    <property type="match status" value="1"/>
</dbReference>
<evidence type="ECO:0000256" key="4">
    <source>
        <dbReference type="ARBA" id="ARBA00023052"/>
    </source>
</evidence>
<feature type="domain" description="Transketolase-like pyrimidine-binding" evidence="5">
    <location>
        <begin position="659"/>
        <end position="862"/>
    </location>
</feature>
<dbReference type="AlphaFoldDB" id="A0A9P6E9Q2"/>
<evidence type="ECO:0000313" key="6">
    <source>
        <dbReference type="EMBL" id="KAF9525040.1"/>
    </source>
</evidence>
<dbReference type="InterPro" id="IPR042179">
    <property type="entry name" value="KGD_C_sf"/>
</dbReference>
<accession>A0A9P6E9Q2</accession>
<evidence type="ECO:0000259" key="5">
    <source>
        <dbReference type="SMART" id="SM00861"/>
    </source>
</evidence>
<dbReference type="InterPro" id="IPR011603">
    <property type="entry name" value="2oxoglutarate_DH_E1"/>
</dbReference>
<dbReference type="OrthoDB" id="413077at2759"/>
<dbReference type="PANTHER" id="PTHR23152:SF4">
    <property type="entry name" value="2-OXOADIPATE DEHYDROGENASE COMPLEX COMPONENT E1"/>
    <property type="match status" value="1"/>
</dbReference>
<dbReference type="GO" id="GO:0030976">
    <property type="term" value="F:thiamine pyrophosphate binding"/>
    <property type="evidence" value="ECO:0007669"/>
    <property type="project" value="InterPro"/>
</dbReference>
<dbReference type="InterPro" id="IPR031717">
    <property type="entry name" value="ODO-1/KGD_C"/>
</dbReference>
<gene>
    <name evidence="6" type="ORF">CPB83DRAFT_565510</name>
</gene>
<proteinExistence type="inferred from homology"/>
<protein>
    <submittedName>
        <fullName evidence="6">Dehydrogenase E1 and transketolase domain-containing protein 1</fullName>
    </submittedName>
</protein>
<dbReference type="Gene3D" id="3.40.50.12470">
    <property type="match status" value="1"/>
</dbReference>
<dbReference type="PIRSF" id="PIRSF000157">
    <property type="entry name" value="Oxoglu_dh_E1"/>
    <property type="match status" value="1"/>
</dbReference>
<dbReference type="Proteomes" id="UP000807306">
    <property type="component" value="Unassembled WGS sequence"/>
</dbReference>
<keyword evidence="4" id="KW-0786">Thiamine pyrophosphate</keyword>
<dbReference type="GO" id="GO:0006091">
    <property type="term" value="P:generation of precursor metabolites and energy"/>
    <property type="evidence" value="ECO:0007669"/>
    <property type="project" value="UniProtKB-ARBA"/>
</dbReference>
<dbReference type="PANTHER" id="PTHR23152">
    <property type="entry name" value="2-OXOGLUTARATE DEHYDROGENASE"/>
    <property type="match status" value="1"/>
</dbReference>
<sequence length="1014" mass="113037">MRNSRSHTPCPSPLTTGPDLLRFSYLRLSGLSPRLPRTVIPLSNVELAPSSSSSSTLFTSPKAMPLRVTLRGRMLGLPQFAKKLGYPSVLTRRHYHDESFGFRKPREYAFPDYTQTQLQNRAENASLLRYVDSVRTHGHRAAKIDPLDLIQRDEEVAALSPERYGLVDDGRKYNVNGILWTKGVGESREGASEELWTLKQIRDHLKRVYVGNIAYEYMHSPSKTERLWFSHLLESQSLPSPEDTPLISINEEQKKRIHGLLARSEVFDNFLQLKFPNLKRYGLEGGESMLPALDSLFSAASQSGVEHIILAMPHRGRLNLLTDILQYSPAGLFHKIKGGFEIPEELGAEGDVLSHLVASPTLQYDGAKSPLKISLQPNPSHLEAVNPVALGKTRAKQYSLLKTSPQDCELGDKAMCVQIHGDASFTGQGVVMESLGLSNLPHYTSGGSVHLVVDNNIGYTTPASNARSSLYCSDIGKMINAPVLHVNGDHPEDVARAMDVAFRYRNYFRKDIIVDLLVYRRWGHNELDLPGITSPLMYEKIAARKSVPQLYEQKLTTEGVLSPESIADVRNDYKFHLESELSKAPSYSPFASMLEDQWSGMVWPASKDADHSPRTGVDPDVLQKIGKASVAVPEGFEIHPKLHRHVKNRLQSLETGKGIDFATAEALAFGSLMMNGTDIRISGQDVGRGTFSHRHAMLVDQQTEGVVVPLNDELKADGKLELANSSLSEMAVLGFEYGTSWERPNLLPIWEAQFGDFFNGGQIIIDTFISSAETKWLKQSGLVMMLPHGLDGAGPEHSSSRIERMLQLTNDQHEASAKHPNINMHVVFPTTPAQYFHLLRRQIMRNYRKPLVIASPKGLLRLSVPSSTINDLESGTSFKPVLDDPIPNKDQVKRVVFLTGKVYYELIKERQARESSQDVAFVRIEELAPFPFAEVETVLGLYPKATEVAWLQEEPRNQGAWSHVKDRLESILKQTDQSKSGLAYLGRKESPLPAPGVGRLHQAQQKEVLAAPFL</sequence>
<name>A0A9P6E9Q2_9AGAR</name>
<dbReference type="Pfam" id="PF02779">
    <property type="entry name" value="Transket_pyr"/>
    <property type="match status" value="1"/>
</dbReference>
<dbReference type="InterPro" id="IPR029061">
    <property type="entry name" value="THDP-binding"/>
</dbReference>
<organism evidence="6 7">
    <name type="scientific">Crepidotus variabilis</name>
    <dbReference type="NCBI Taxonomy" id="179855"/>
    <lineage>
        <taxon>Eukaryota</taxon>
        <taxon>Fungi</taxon>
        <taxon>Dikarya</taxon>
        <taxon>Basidiomycota</taxon>
        <taxon>Agaricomycotina</taxon>
        <taxon>Agaricomycetes</taxon>
        <taxon>Agaricomycetidae</taxon>
        <taxon>Agaricales</taxon>
        <taxon>Agaricineae</taxon>
        <taxon>Crepidotaceae</taxon>
        <taxon>Crepidotus</taxon>
    </lineage>
</organism>
<comment type="caution">
    <text evidence="6">The sequence shown here is derived from an EMBL/GenBank/DDBJ whole genome shotgun (WGS) entry which is preliminary data.</text>
</comment>